<evidence type="ECO:0000313" key="3">
    <source>
        <dbReference type="EMBL" id="KAI3926260.1"/>
    </source>
</evidence>
<dbReference type="Pfam" id="PF00515">
    <property type="entry name" value="TPR_1"/>
    <property type="match status" value="1"/>
</dbReference>
<dbReference type="InterPro" id="IPR051616">
    <property type="entry name" value="Cul2-RING_E3_ligase_SR"/>
</dbReference>
<organism evidence="3 4">
    <name type="scientific">Papaver atlanticum</name>
    <dbReference type="NCBI Taxonomy" id="357466"/>
    <lineage>
        <taxon>Eukaryota</taxon>
        <taxon>Viridiplantae</taxon>
        <taxon>Streptophyta</taxon>
        <taxon>Embryophyta</taxon>
        <taxon>Tracheophyta</taxon>
        <taxon>Spermatophyta</taxon>
        <taxon>Magnoliopsida</taxon>
        <taxon>Ranunculales</taxon>
        <taxon>Papaveraceae</taxon>
        <taxon>Papaveroideae</taxon>
        <taxon>Papaver</taxon>
    </lineage>
</organism>
<dbReference type="Gene3D" id="1.25.40.20">
    <property type="entry name" value="Ankyrin repeat-containing domain"/>
    <property type="match status" value="2"/>
</dbReference>
<dbReference type="PROSITE" id="PS50088">
    <property type="entry name" value="ANK_REPEAT"/>
    <property type="match status" value="2"/>
</dbReference>
<dbReference type="PANTHER" id="PTHR46224:SF67">
    <property type="entry name" value="HSP70-HSP90 ORGANIZING PROTEIN 3-LIKE"/>
    <property type="match status" value="1"/>
</dbReference>
<dbReference type="InterPro" id="IPR011990">
    <property type="entry name" value="TPR-like_helical_dom_sf"/>
</dbReference>
<dbReference type="SMART" id="SM00248">
    <property type="entry name" value="ANK"/>
    <property type="match status" value="4"/>
</dbReference>
<dbReference type="Pfam" id="PF12796">
    <property type="entry name" value="Ank_2"/>
    <property type="match status" value="1"/>
</dbReference>
<sequence length="401" mass="44243">APIPHPELFNVAYYGKLKDFKRFAFNCAKDKGVGVAEAIKKVKLEDGRGLLHSAAAGGSLKVCLYLIEDFKLDVDTKDGEGCTPLYNASKGGHFDTVIYLLEKGANPDASTDTNLTPLLSDTNIITLLLLRGARLDVVNSFGTKNPYLFEHIIKHAILMRYFVQKALSIWFLWIWAGADPNFASHGDTPLTFAATDGGVDEITRLLEAGADPNHKDNEGMTALEIAAIEGNHQNVGVLFPVTSPIPTYPDWSIPGLIRHVNSDANKMEREAYREEKFQQAKQKGRDAFLGEKCLTAAIWFKEASAIFPNDAAVLSNISACYAHLDDGIKALDYATKCGNVPTTQPEWSKAYYRMGVAFSIQKKYHDAAKAFNKGLTFDPENEELKDAYMKAIEARLDSLQV</sequence>
<dbReference type="SUPFAM" id="SSF48452">
    <property type="entry name" value="TPR-like"/>
    <property type="match status" value="1"/>
</dbReference>
<dbReference type="PROSITE" id="PS50293">
    <property type="entry name" value="TPR_REGION"/>
    <property type="match status" value="1"/>
</dbReference>
<dbReference type="PROSITE" id="PS50005">
    <property type="entry name" value="TPR"/>
    <property type="match status" value="1"/>
</dbReference>
<evidence type="ECO:0000256" key="2">
    <source>
        <dbReference type="PROSITE-ProRule" id="PRU00339"/>
    </source>
</evidence>
<name>A0AAD4XMS6_9MAGN</name>
<dbReference type="Pfam" id="PF13637">
    <property type="entry name" value="Ank_4"/>
    <property type="match status" value="1"/>
</dbReference>
<evidence type="ECO:0000256" key="1">
    <source>
        <dbReference type="PROSITE-ProRule" id="PRU00023"/>
    </source>
</evidence>
<dbReference type="Gene3D" id="1.25.40.10">
    <property type="entry name" value="Tetratricopeptide repeat domain"/>
    <property type="match status" value="1"/>
</dbReference>
<dbReference type="SMART" id="SM00028">
    <property type="entry name" value="TPR"/>
    <property type="match status" value="1"/>
</dbReference>
<comment type="caution">
    <text evidence="3">The sequence shown here is derived from an EMBL/GenBank/DDBJ whole genome shotgun (WGS) entry which is preliminary data.</text>
</comment>
<dbReference type="PROSITE" id="PS50297">
    <property type="entry name" value="ANK_REP_REGION"/>
    <property type="match status" value="2"/>
</dbReference>
<protein>
    <submittedName>
        <fullName evidence="3">Uncharacterized protein</fullName>
    </submittedName>
</protein>
<evidence type="ECO:0000313" key="4">
    <source>
        <dbReference type="Proteomes" id="UP001202328"/>
    </source>
</evidence>
<feature type="repeat" description="TPR" evidence="2">
    <location>
        <begin position="348"/>
        <end position="381"/>
    </location>
</feature>
<feature type="non-terminal residue" evidence="3">
    <location>
        <position position="1"/>
    </location>
</feature>
<dbReference type="EMBL" id="JAJJMB010008071">
    <property type="protein sequence ID" value="KAI3926260.1"/>
    <property type="molecule type" value="Genomic_DNA"/>
</dbReference>
<dbReference type="PANTHER" id="PTHR46224">
    <property type="entry name" value="ANKYRIN REPEAT FAMILY PROTEIN"/>
    <property type="match status" value="1"/>
</dbReference>
<keyword evidence="4" id="KW-1185">Reference proteome</keyword>
<dbReference type="InterPro" id="IPR036770">
    <property type="entry name" value="Ankyrin_rpt-contain_sf"/>
</dbReference>
<keyword evidence="2" id="KW-0802">TPR repeat</keyword>
<feature type="repeat" description="ANK" evidence="1">
    <location>
        <begin position="185"/>
        <end position="217"/>
    </location>
</feature>
<feature type="repeat" description="ANK" evidence="1">
    <location>
        <begin position="80"/>
        <end position="112"/>
    </location>
</feature>
<dbReference type="InterPro" id="IPR019734">
    <property type="entry name" value="TPR_rpt"/>
</dbReference>
<dbReference type="Proteomes" id="UP001202328">
    <property type="component" value="Unassembled WGS sequence"/>
</dbReference>
<reference evidence="3" key="1">
    <citation type="submission" date="2022-04" db="EMBL/GenBank/DDBJ databases">
        <title>A functionally conserved STORR gene fusion in Papaver species that diverged 16.8 million years ago.</title>
        <authorList>
            <person name="Catania T."/>
        </authorList>
    </citation>
    <scope>NUCLEOTIDE SEQUENCE</scope>
    <source>
        <strain evidence="3">S-188037</strain>
    </source>
</reference>
<accession>A0AAD4XMS6</accession>
<gene>
    <name evidence="3" type="ORF">MKW98_028396</name>
</gene>
<dbReference type="SUPFAM" id="SSF48403">
    <property type="entry name" value="Ankyrin repeat"/>
    <property type="match status" value="1"/>
</dbReference>
<proteinExistence type="predicted"/>
<keyword evidence="1" id="KW-0040">ANK repeat</keyword>
<dbReference type="AlphaFoldDB" id="A0AAD4XMS6"/>
<dbReference type="InterPro" id="IPR002110">
    <property type="entry name" value="Ankyrin_rpt"/>
</dbReference>